<dbReference type="EMBL" id="KV935591">
    <property type="protein sequence ID" value="PIO30518.1"/>
    <property type="molecule type" value="Genomic_DNA"/>
</dbReference>
<dbReference type="InterPro" id="IPR016093">
    <property type="entry name" value="MIR_motif"/>
</dbReference>
<feature type="domain" description="MIR" evidence="2">
    <location>
        <begin position="167"/>
        <end position="223"/>
    </location>
</feature>
<name>A0A2G9RRI9_AQUCT</name>
<dbReference type="GO" id="GO:0035091">
    <property type="term" value="F:phosphatidylinositol binding"/>
    <property type="evidence" value="ECO:0007669"/>
    <property type="project" value="TreeGrafter"/>
</dbReference>
<dbReference type="GO" id="GO:0005220">
    <property type="term" value="F:inositol 1,4,5-trisphosphate-gated calcium channel activity"/>
    <property type="evidence" value="ECO:0007669"/>
    <property type="project" value="TreeGrafter"/>
</dbReference>
<organism evidence="3 4">
    <name type="scientific">Aquarana catesbeiana</name>
    <name type="common">American bullfrog</name>
    <name type="synonym">Rana catesbeiana</name>
    <dbReference type="NCBI Taxonomy" id="8400"/>
    <lineage>
        <taxon>Eukaryota</taxon>
        <taxon>Metazoa</taxon>
        <taxon>Chordata</taxon>
        <taxon>Craniata</taxon>
        <taxon>Vertebrata</taxon>
        <taxon>Euteleostomi</taxon>
        <taxon>Amphibia</taxon>
        <taxon>Batrachia</taxon>
        <taxon>Anura</taxon>
        <taxon>Neobatrachia</taxon>
        <taxon>Ranoidea</taxon>
        <taxon>Ranidae</taxon>
        <taxon>Aquarana</taxon>
    </lineage>
</organism>
<dbReference type="GO" id="GO:0051209">
    <property type="term" value="P:release of sequestered calcium ion into cytosol"/>
    <property type="evidence" value="ECO:0007669"/>
    <property type="project" value="TreeGrafter"/>
</dbReference>
<dbReference type="PANTHER" id="PTHR13715">
    <property type="entry name" value="RYANODINE RECEPTOR AND IP3 RECEPTOR"/>
    <property type="match status" value="1"/>
</dbReference>
<dbReference type="GO" id="GO:0070679">
    <property type="term" value="F:inositol 1,4,5 trisphosphate binding"/>
    <property type="evidence" value="ECO:0007669"/>
    <property type="project" value="TreeGrafter"/>
</dbReference>
<dbReference type="GO" id="GO:0005789">
    <property type="term" value="C:endoplasmic reticulum membrane"/>
    <property type="evidence" value="ECO:0007669"/>
    <property type="project" value="TreeGrafter"/>
</dbReference>
<feature type="domain" description="MIR" evidence="2">
    <location>
        <begin position="109"/>
        <end position="159"/>
    </location>
</feature>
<dbReference type="InterPro" id="IPR036300">
    <property type="entry name" value="MIR_dom_sf"/>
</dbReference>
<dbReference type="Proteomes" id="UP000228934">
    <property type="component" value="Unassembled WGS sequence"/>
</dbReference>
<dbReference type="GO" id="GO:0005886">
    <property type="term" value="C:plasma membrane"/>
    <property type="evidence" value="ECO:0007669"/>
    <property type="project" value="TreeGrafter"/>
</dbReference>
<dbReference type="PROSITE" id="PS50919">
    <property type="entry name" value="MIR"/>
    <property type="match status" value="2"/>
</dbReference>
<dbReference type="InterPro" id="IPR015925">
    <property type="entry name" value="Ryanodine_IP3_receptor"/>
</dbReference>
<protein>
    <recommendedName>
        <fullName evidence="2">MIR domain-containing protein</fullName>
    </recommendedName>
</protein>
<dbReference type="InterPro" id="IPR014821">
    <property type="entry name" value="Ins145_P3_rcpt"/>
</dbReference>
<dbReference type="Gene3D" id="2.80.10.50">
    <property type="match status" value="3"/>
</dbReference>
<dbReference type="GO" id="GO:0005509">
    <property type="term" value="F:calcium ion binding"/>
    <property type="evidence" value="ECO:0007669"/>
    <property type="project" value="TreeGrafter"/>
</dbReference>
<evidence type="ECO:0000313" key="3">
    <source>
        <dbReference type="EMBL" id="PIO30518.1"/>
    </source>
</evidence>
<keyword evidence="4" id="KW-1185">Reference proteome</keyword>
<keyword evidence="1" id="KW-0677">Repeat</keyword>
<dbReference type="SMART" id="SM00472">
    <property type="entry name" value="MIR"/>
    <property type="match status" value="3"/>
</dbReference>
<evidence type="ECO:0000313" key="4">
    <source>
        <dbReference type="Proteomes" id="UP000228934"/>
    </source>
</evidence>
<dbReference type="AlphaFoldDB" id="A0A2G9RRI9"/>
<dbReference type="Pfam" id="PF08709">
    <property type="entry name" value="Ins145_P3_rec"/>
    <property type="match status" value="1"/>
</dbReference>
<dbReference type="SUPFAM" id="SSF82109">
    <property type="entry name" value="MIR domain"/>
    <property type="match status" value="1"/>
</dbReference>
<reference evidence="4" key="1">
    <citation type="journal article" date="2017" name="Nat. Commun.">
        <title>The North American bullfrog draft genome provides insight into hormonal regulation of long noncoding RNA.</title>
        <authorList>
            <person name="Hammond S.A."/>
            <person name="Warren R.L."/>
            <person name="Vandervalk B.P."/>
            <person name="Kucuk E."/>
            <person name="Khan H."/>
            <person name="Gibb E.A."/>
            <person name="Pandoh P."/>
            <person name="Kirk H."/>
            <person name="Zhao Y."/>
            <person name="Jones M."/>
            <person name="Mungall A.J."/>
            <person name="Coope R."/>
            <person name="Pleasance S."/>
            <person name="Moore R.A."/>
            <person name="Holt R.A."/>
            <person name="Round J.M."/>
            <person name="Ohora S."/>
            <person name="Walle B.V."/>
            <person name="Veldhoen N."/>
            <person name="Helbing C.C."/>
            <person name="Birol I."/>
        </authorList>
    </citation>
    <scope>NUCLEOTIDE SEQUENCE [LARGE SCALE GENOMIC DNA]</scope>
</reference>
<dbReference type="OrthoDB" id="76898at2759"/>
<dbReference type="GO" id="GO:0016529">
    <property type="term" value="C:sarcoplasmic reticulum"/>
    <property type="evidence" value="ECO:0007669"/>
    <property type="project" value="TreeGrafter"/>
</dbReference>
<proteinExistence type="predicted"/>
<dbReference type="Pfam" id="PF02815">
    <property type="entry name" value="MIR"/>
    <property type="match status" value="1"/>
</dbReference>
<evidence type="ECO:0000259" key="2">
    <source>
        <dbReference type="PROSITE" id="PS50919"/>
    </source>
</evidence>
<gene>
    <name evidence="3" type="ORF">AB205_0059580</name>
</gene>
<dbReference type="PANTHER" id="PTHR13715:SF51">
    <property type="entry name" value="INOSITOL 1,4,5-TRISPHOSPHATE RECEPTOR TYPE 3"/>
    <property type="match status" value="1"/>
</dbReference>
<evidence type="ECO:0000256" key="1">
    <source>
        <dbReference type="ARBA" id="ARBA00022737"/>
    </source>
</evidence>
<sequence>MVISANIHLTPLLRVFPDCLFKVCPMNRYSAQKQYWKAKQAKQEKEKISDVLLLQKLQLLHMKSNKYLTVNKRLPALLEKNAMRVTLDATGNEGSWLFIQPFWKLRSNGDNVVVGDKVNLNPVNAGQPLHASNYELSDNPGCKEVNSLNSNTSWKINLFMQFRDYMEDVLKGGDVVRLFHAEQEKFLTCDEYKSKLHVFLRTTLRQSATSATSSNALWEVEVVHHDPCRGGAGHWNSLYRFKHLATGNYLAAEVSFRQR</sequence>
<dbReference type="GO" id="GO:0030667">
    <property type="term" value="C:secretory granule membrane"/>
    <property type="evidence" value="ECO:0007669"/>
    <property type="project" value="TreeGrafter"/>
</dbReference>
<accession>A0A2G9RRI9</accession>